<accession>A0A2K3K006</accession>
<proteinExistence type="predicted"/>
<feature type="non-terminal residue" evidence="1">
    <location>
        <position position="43"/>
    </location>
</feature>
<name>A0A2K3K006_TRIPR</name>
<reference evidence="1 2" key="2">
    <citation type="journal article" date="2017" name="Front. Plant Sci.">
        <title>Gene Classification and Mining of Molecular Markers Useful in Red Clover (Trifolium pratense) Breeding.</title>
        <authorList>
            <person name="Istvanek J."/>
            <person name="Dluhosova J."/>
            <person name="Dluhos P."/>
            <person name="Patkova L."/>
            <person name="Nedelnik J."/>
            <person name="Repkova J."/>
        </authorList>
    </citation>
    <scope>NUCLEOTIDE SEQUENCE [LARGE SCALE GENOMIC DNA]</scope>
    <source>
        <strain evidence="2">cv. Tatra</strain>
        <tissue evidence="1">Young leaves</tissue>
    </source>
</reference>
<comment type="caution">
    <text evidence="1">The sequence shown here is derived from an EMBL/GenBank/DDBJ whole genome shotgun (WGS) entry which is preliminary data.</text>
</comment>
<evidence type="ECO:0000313" key="1">
    <source>
        <dbReference type="EMBL" id="PNX59637.1"/>
    </source>
</evidence>
<organism evidence="1 2">
    <name type="scientific">Trifolium pratense</name>
    <name type="common">Red clover</name>
    <dbReference type="NCBI Taxonomy" id="57577"/>
    <lineage>
        <taxon>Eukaryota</taxon>
        <taxon>Viridiplantae</taxon>
        <taxon>Streptophyta</taxon>
        <taxon>Embryophyta</taxon>
        <taxon>Tracheophyta</taxon>
        <taxon>Spermatophyta</taxon>
        <taxon>Magnoliopsida</taxon>
        <taxon>eudicotyledons</taxon>
        <taxon>Gunneridae</taxon>
        <taxon>Pentapetalae</taxon>
        <taxon>rosids</taxon>
        <taxon>fabids</taxon>
        <taxon>Fabales</taxon>
        <taxon>Fabaceae</taxon>
        <taxon>Papilionoideae</taxon>
        <taxon>50 kb inversion clade</taxon>
        <taxon>NPAAA clade</taxon>
        <taxon>Hologalegina</taxon>
        <taxon>IRL clade</taxon>
        <taxon>Trifolieae</taxon>
        <taxon>Trifolium</taxon>
    </lineage>
</organism>
<dbReference type="AlphaFoldDB" id="A0A2K3K006"/>
<sequence length="43" mass="4668">MCRTNEDCRYLPCDVAGDIPACGFPFHVTGYEGFGSCGCLYAK</sequence>
<evidence type="ECO:0000313" key="2">
    <source>
        <dbReference type="Proteomes" id="UP000236291"/>
    </source>
</evidence>
<gene>
    <name evidence="1" type="ORF">L195_g059785</name>
</gene>
<reference evidence="1 2" key="1">
    <citation type="journal article" date="2014" name="Am. J. Bot.">
        <title>Genome assembly and annotation for red clover (Trifolium pratense; Fabaceae).</title>
        <authorList>
            <person name="Istvanek J."/>
            <person name="Jaros M."/>
            <person name="Krenek A."/>
            <person name="Repkova J."/>
        </authorList>
    </citation>
    <scope>NUCLEOTIDE SEQUENCE [LARGE SCALE GENOMIC DNA]</scope>
    <source>
        <strain evidence="2">cv. Tatra</strain>
        <tissue evidence="1">Young leaves</tissue>
    </source>
</reference>
<protein>
    <submittedName>
        <fullName evidence="1">Uncharacterized protein</fullName>
    </submittedName>
</protein>
<dbReference type="EMBL" id="ASHM01132866">
    <property type="protein sequence ID" value="PNX59637.1"/>
    <property type="molecule type" value="Genomic_DNA"/>
</dbReference>
<dbReference type="Proteomes" id="UP000236291">
    <property type="component" value="Unassembled WGS sequence"/>
</dbReference>